<proteinExistence type="predicted"/>
<reference evidence="3" key="1">
    <citation type="journal article" date="2023" name="Science">
        <title>Elucidation of the pathway for biosynthesis of saponin adjuvants from the soapbark tree.</title>
        <authorList>
            <person name="Reed J."/>
            <person name="Orme A."/>
            <person name="El-Demerdash A."/>
            <person name="Owen C."/>
            <person name="Martin L.B.B."/>
            <person name="Misra R.C."/>
            <person name="Kikuchi S."/>
            <person name="Rejzek M."/>
            <person name="Martin A.C."/>
            <person name="Harkess A."/>
            <person name="Leebens-Mack J."/>
            <person name="Louveau T."/>
            <person name="Stephenson M.J."/>
            <person name="Osbourn A."/>
        </authorList>
    </citation>
    <scope>NUCLEOTIDE SEQUENCE</scope>
    <source>
        <strain evidence="3">S10</strain>
    </source>
</reference>
<evidence type="ECO:0000313" key="4">
    <source>
        <dbReference type="Proteomes" id="UP001163823"/>
    </source>
</evidence>
<evidence type="ECO:0000256" key="2">
    <source>
        <dbReference type="SAM" id="SignalP"/>
    </source>
</evidence>
<feature type="signal peptide" evidence="2">
    <location>
        <begin position="1"/>
        <end position="26"/>
    </location>
</feature>
<keyword evidence="2" id="KW-0732">Signal</keyword>
<accession>A0AAD7PXI5</accession>
<keyword evidence="4" id="KW-1185">Reference proteome</keyword>
<evidence type="ECO:0000313" key="3">
    <source>
        <dbReference type="EMBL" id="KAJ7970997.1"/>
    </source>
</evidence>
<dbReference type="PANTHER" id="PTHR37908:SF4">
    <property type="entry name" value="PROTEIN, PUTATIVE-RELATED"/>
    <property type="match status" value="1"/>
</dbReference>
<name>A0AAD7PXI5_QUISA</name>
<protein>
    <submittedName>
        <fullName evidence="3">Serrate RNA effector molecule like</fullName>
    </submittedName>
</protein>
<organism evidence="3 4">
    <name type="scientific">Quillaja saponaria</name>
    <name type="common">Soap bark tree</name>
    <dbReference type="NCBI Taxonomy" id="32244"/>
    <lineage>
        <taxon>Eukaryota</taxon>
        <taxon>Viridiplantae</taxon>
        <taxon>Streptophyta</taxon>
        <taxon>Embryophyta</taxon>
        <taxon>Tracheophyta</taxon>
        <taxon>Spermatophyta</taxon>
        <taxon>Magnoliopsida</taxon>
        <taxon>eudicotyledons</taxon>
        <taxon>Gunneridae</taxon>
        <taxon>Pentapetalae</taxon>
        <taxon>rosids</taxon>
        <taxon>fabids</taxon>
        <taxon>Fabales</taxon>
        <taxon>Quillajaceae</taxon>
        <taxon>Quillaja</taxon>
    </lineage>
</organism>
<dbReference type="EMBL" id="JARAOO010000004">
    <property type="protein sequence ID" value="KAJ7970997.1"/>
    <property type="molecule type" value="Genomic_DNA"/>
</dbReference>
<feature type="chain" id="PRO_5041901310" evidence="2">
    <location>
        <begin position="27"/>
        <end position="79"/>
    </location>
</feature>
<gene>
    <name evidence="3" type="ORF">O6P43_009095</name>
</gene>
<dbReference type="Proteomes" id="UP001163823">
    <property type="component" value="Chromosome 4"/>
</dbReference>
<comment type="caution">
    <text evidence="3">The sequence shown here is derived from an EMBL/GenBank/DDBJ whole genome shotgun (WGS) entry which is preliminary data.</text>
</comment>
<dbReference type="PANTHER" id="PTHR37908">
    <property type="entry name" value="TRANSMEMBRANE PROTEIN"/>
    <property type="match status" value="1"/>
</dbReference>
<feature type="region of interest" description="Disordered" evidence="1">
    <location>
        <begin position="40"/>
        <end position="79"/>
    </location>
</feature>
<dbReference type="AlphaFoldDB" id="A0AAD7PXI5"/>
<evidence type="ECO:0000256" key="1">
    <source>
        <dbReference type="SAM" id="MobiDB-lite"/>
    </source>
</evidence>
<sequence>MGRSSSFHMVLLVLSLLVLSFTHGLGRKLTEIDEHKDSSTAVETAGISKETVGMMDYDEPQPNTNPKNGYIISPPPRPN</sequence>
<dbReference type="KEGG" id="qsa:O6P43_009095"/>